<dbReference type="GO" id="GO:0106050">
    <property type="term" value="F:tRNA 2'-O-methyltransferase activity"/>
    <property type="evidence" value="ECO:0007669"/>
    <property type="project" value="UniProtKB-UniRule"/>
</dbReference>
<keyword evidence="16" id="KW-1185">Reference proteome</keyword>
<evidence type="ECO:0000256" key="5">
    <source>
        <dbReference type="ARBA" id="ARBA00022694"/>
    </source>
</evidence>
<feature type="compositionally biased region" description="Polar residues" evidence="13">
    <location>
        <begin position="324"/>
        <end position="355"/>
    </location>
</feature>
<dbReference type="Pfam" id="PF11722">
    <property type="entry name" value="zf-TRM13_CCCH"/>
    <property type="match status" value="1"/>
</dbReference>
<reference evidence="15 16" key="1">
    <citation type="journal article" date="2021" name="Elife">
        <title>Chloroplast acquisition without the gene transfer in kleptoplastic sea slugs, Plakobranchus ocellatus.</title>
        <authorList>
            <person name="Maeda T."/>
            <person name="Takahashi S."/>
            <person name="Yoshida T."/>
            <person name="Shimamura S."/>
            <person name="Takaki Y."/>
            <person name="Nagai Y."/>
            <person name="Toyoda A."/>
            <person name="Suzuki Y."/>
            <person name="Arimoto A."/>
            <person name="Ishii H."/>
            <person name="Satoh N."/>
            <person name="Nishiyama T."/>
            <person name="Hasebe M."/>
            <person name="Maruyama T."/>
            <person name="Minagawa J."/>
            <person name="Obokata J."/>
            <person name="Shigenobu S."/>
        </authorList>
    </citation>
    <scope>NUCLEOTIDE SEQUENCE [LARGE SCALE GENOMIC DNA]</scope>
</reference>
<evidence type="ECO:0000313" key="16">
    <source>
        <dbReference type="Proteomes" id="UP000762676"/>
    </source>
</evidence>
<dbReference type="EC" id="2.1.1.225" evidence="12"/>
<evidence type="ECO:0000256" key="6">
    <source>
        <dbReference type="ARBA" id="ARBA00022723"/>
    </source>
</evidence>
<proteinExistence type="inferred from homology"/>
<comment type="function">
    <text evidence="12">tRNA methylase which 2'-O-methylates cytidine(4) in tRNA(Pro) and tRNA(Gly)(GCC), and adenosine(4) in tRNA(His).</text>
</comment>
<protein>
    <recommendedName>
        <fullName evidence="12">tRNA:m(4)X modification enzyme TRM13</fullName>
        <ecNumber evidence="12">2.1.1.225</ecNumber>
    </recommendedName>
</protein>
<dbReference type="AlphaFoldDB" id="A0AAV4G2X9"/>
<dbReference type="Proteomes" id="UP000762676">
    <property type="component" value="Unassembled WGS sequence"/>
</dbReference>
<comment type="catalytic activity">
    <reaction evidence="9 12">
        <text>cytidine(4) in tRNA(Pro) + S-adenosyl-L-methionine = 2'-O-methylcytidine(4) in tRNA(Pro) + S-adenosyl-L-homocysteine + H(+)</text>
        <dbReference type="Rhea" id="RHEA:32767"/>
        <dbReference type="Rhea" id="RHEA-COMP:10397"/>
        <dbReference type="Rhea" id="RHEA-COMP:10398"/>
        <dbReference type="ChEBI" id="CHEBI:15378"/>
        <dbReference type="ChEBI" id="CHEBI:57856"/>
        <dbReference type="ChEBI" id="CHEBI:59789"/>
        <dbReference type="ChEBI" id="CHEBI:74495"/>
        <dbReference type="ChEBI" id="CHEBI:82748"/>
        <dbReference type="EC" id="2.1.1.225"/>
    </reaction>
</comment>
<keyword evidence="5 12" id="KW-0819">tRNA processing</keyword>
<sequence>MKNSKETVGLKEDETSAQCKFYLKKKNRFCRFRPKLGQQYCPEHACILGVQTDRKRIPCPLNPKHNCYQDEVEKHMKKCNVTKIQQKVEKQVYYVKGVNRGSSGAHETSTSKSQIAVKDMTSDDLRKMIERVRHIYNAYVEPIESTYFQHACVHDEICASQQEDINSALRDQAALRKELLQQAALVGQMEREKFLDLENNCFVELGAGKGKLSHWIRKACNHYSKSKFVLVERGSVRYKVDGHQNQNEGDNLFTRIKMDIVDLFLGKVPCLDCSGCITIVGKHLCGGATDMGIRCAVNTLKFDQQNAPKSVASPQLQAEERTKVTAQQKTPNHIDTSQSFTKTESQKTSAVSGYSSPSFKEKKVQFTDMKGSSPSFTTCEGDAIDCFSCVSPSSVSVMSTHCDSPALNAGESLELRAENPATAGEQEKTQPLEEKKYLTDSRQEVTAEPPVKVQRTGEQTGERCRLPDGIMIALCCHHQCTWDTYVGKSFMQDCGLGPQEFDLLTRLSSWATCARVRVKSNTKYIHEKSTKNTSQTGKSEEPKSSFQEEAKEDHFSEDLINNAKNSDLPLREQLSVSEREKIGRQCKRIIDTGRLHYLRSKGLKATLREYIDEGTTPENVVLVAHP</sequence>
<feature type="compositionally biased region" description="Basic and acidic residues" evidence="13">
    <location>
        <begin position="538"/>
        <end position="552"/>
    </location>
</feature>
<dbReference type="GO" id="GO:0030488">
    <property type="term" value="P:tRNA methylation"/>
    <property type="evidence" value="ECO:0007669"/>
    <property type="project" value="InterPro"/>
</dbReference>
<evidence type="ECO:0000256" key="1">
    <source>
        <dbReference type="ARBA" id="ARBA00005265"/>
    </source>
</evidence>
<evidence type="ECO:0000256" key="2">
    <source>
        <dbReference type="ARBA" id="ARBA00022603"/>
    </source>
</evidence>
<keyword evidence="2 12" id="KW-0489">Methyltransferase</keyword>
<evidence type="ECO:0000256" key="12">
    <source>
        <dbReference type="RuleBase" id="RU367103"/>
    </source>
</evidence>
<accession>A0AAV4G2X9</accession>
<comment type="caution">
    <text evidence="15">The sequence shown here is derived from an EMBL/GenBank/DDBJ whole genome shotgun (WGS) entry which is preliminary data.</text>
</comment>
<feature type="region of interest" description="Disordered" evidence="13">
    <location>
        <begin position="309"/>
        <end position="355"/>
    </location>
</feature>
<dbReference type="Pfam" id="PF05253">
    <property type="entry name" value="zf-U11-48K"/>
    <property type="match status" value="1"/>
</dbReference>
<organism evidence="15 16">
    <name type="scientific">Elysia marginata</name>
    <dbReference type="NCBI Taxonomy" id="1093978"/>
    <lineage>
        <taxon>Eukaryota</taxon>
        <taxon>Metazoa</taxon>
        <taxon>Spiralia</taxon>
        <taxon>Lophotrochozoa</taxon>
        <taxon>Mollusca</taxon>
        <taxon>Gastropoda</taxon>
        <taxon>Heterobranchia</taxon>
        <taxon>Euthyneura</taxon>
        <taxon>Panpulmonata</taxon>
        <taxon>Sacoglossa</taxon>
        <taxon>Placobranchoidea</taxon>
        <taxon>Plakobranchidae</taxon>
        <taxon>Elysia</taxon>
    </lineage>
</organism>
<keyword evidence="8 12" id="KW-0862">Zinc</keyword>
<dbReference type="GO" id="GO:0008270">
    <property type="term" value="F:zinc ion binding"/>
    <property type="evidence" value="ECO:0007669"/>
    <property type="project" value="UniProtKB-KW"/>
</dbReference>
<evidence type="ECO:0000256" key="4">
    <source>
        <dbReference type="ARBA" id="ARBA00022691"/>
    </source>
</evidence>
<keyword evidence="3 12" id="KW-0808">Transferase</keyword>
<evidence type="ECO:0000313" key="15">
    <source>
        <dbReference type="EMBL" id="GFR79293.1"/>
    </source>
</evidence>
<name>A0AAV4G2X9_9GAST</name>
<keyword evidence="7 12" id="KW-0863">Zinc-finger</keyword>
<dbReference type="PANTHER" id="PTHR12998:SF0">
    <property type="entry name" value="TRNA:M(4)X MODIFICATION ENZYME TRM13 HOMOLOG"/>
    <property type="match status" value="1"/>
</dbReference>
<gene>
    <name evidence="15" type="ORF">ElyMa_005870300</name>
</gene>
<feature type="domain" description="CHHC U11-48K-type" evidence="14">
    <location>
        <begin position="56"/>
        <end position="83"/>
    </location>
</feature>
<dbReference type="InterPro" id="IPR022776">
    <property type="entry name" value="TRM13/UPF0224_CHHC_Znf_dom"/>
</dbReference>
<comment type="catalytic activity">
    <reaction evidence="10 12">
        <text>cytidine(4) in tRNA(Gly)(GCC) + S-adenosyl-L-methionine = 2'-O-methylcytidine(4) in tRNA(Gly)(GCC) + S-adenosyl-L-homocysteine + H(+)</text>
        <dbReference type="Rhea" id="RHEA:43192"/>
        <dbReference type="Rhea" id="RHEA-COMP:10399"/>
        <dbReference type="Rhea" id="RHEA-COMP:10400"/>
        <dbReference type="ChEBI" id="CHEBI:15378"/>
        <dbReference type="ChEBI" id="CHEBI:57856"/>
        <dbReference type="ChEBI" id="CHEBI:59789"/>
        <dbReference type="ChEBI" id="CHEBI:74495"/>
        <dbReference type="ChEBI" id="CHEBI:82748"/>
        <dbReference type="EC" id="2.1.1.225"/>
    </reaction>
</comment>
<keyword evidence="6 12" id="KW-0479">Metal-binding</keyword>
<dbReference type="InterPro" id="IPR039044">
    <property type="entry name" value="Trm13"/>
</dbReference>
<evidence type="ECO:0000256" key="8">
    <source>
        <dbReference type="ARBA" id="ARBA00022833"/>
    </source>
</evidence>
<dbReference type="PANTHER" id="PTHR12998">
    <property type="entry name" value="TRNA:M(4)X MODIFICATION ENZYME TRM13 HOMOLOG"/>
    <property type="match status" value="1"/>
</dbReference>
<dbReference type="PROSITE" id="PS51800">
    <property type="entry name" value="ZF_CHHC_U11_48K"/>
    <property type="match status" value="1"/>
</dbReference>
<comment type="catalytic activity">
    <reaction evidence="11 12">
        <text>adenosine(4) in tRNA(His) + S-adenosyl-L-methionine = 2'-O-methyladenosine(4) in tRNA(His) + S-adenosyl-L-homocysteine + H(+)</text>
        <dbReference type="Rhea" id="RHEA:43196"/>
        <dbReference type="Rhea" id="RHEA-COMP:10401"/>
        <dbReference type="Rhea" id="RHEA-COMP:10402"/>
        <dbReference type="ChEBI" id="CHEBI:15378"/>
        <dbReference type="ChEBI" id="CHEBI:57856"/>
        <dbReference type="ChEBI" id="CHEBI:59789"/>
        <dbReference type="ChEBI" id="CHEBI:74411"/>
        <dbReference type="ChEBI" id="CHEBI:74477"/>
        <dbReference type="EC" id="2.1.1.225"/>
    </reaction>
</comment>
<evidence type="ECO:0000256" key="11">
    <source>
        <dbReference type="ARBA" id="ARBA00049393"/>
    </source>
</evidence>
<keyword evidence="4 12" id="KW-0949">S-adenosyl-L-methionine</keyword>
<evidence type="ECO:0000256" key="9">
    <source>
        <dbReference type="ARBA" id="ARBA00048165"/>
    </source>
</evidence>
<evidence type="ECO:0000256" key="3">
    <source>
        <dbReference type="ARBA" id="ARBA00022679"/>
    </source>
</evidence>
<dbReference type="EMBL" id="BMAT01011801">
    <property type="protein sequence ID" value="GFR79293.1"/>
    <property type="molecule type" value="Genomic_DNA"/>
</dbReference>
<dbReference type="InterPro" id="IPR007871">
    <property type="entry name" value="Methyltransferase_TRM13"/>
</dbReference>
<dbReference type="Pfam" id="PF05206">
    <property type="entry name" value="TRM13"/>
    <property type="match status" value="2"/>
</dbReference>
<evidence type="ECO:0000259" key="14">
    <source>
        <dbReference type="PROSITE" id="PS51800"/>
    </source>
</evidence>
<evidence type="ECO:0000256" key="7">
    <source>
        <dbReference type="ARBA" id="ARBA00022771"/>
    </source>
</evidence>
<evidence type="ECO:0000256" key="10">
    <source>
        <dbReference type="ARBA" id="ARBA00048635"/>
    </source>
</evidence>
<dbReference type="InterPro" id="IPR021721">
    <property type="entry name" value="Znf_CCCH-type_TRM13"/>
</dbReference>
<feature type="region of interest" description="Disordered" evidence="13">
    <location>
        <begin position="527"/>
        <end position="552"/>
    </location>
</feature>
<comment type="similarity">
    <text evidence="1 12">Belongs to the methyltransferase TRM13 family.</text>
</comment>
<evidence type="ECO:0000256" key="13">
    <source>
        <dbReference type="SAM" id="MobiDB-lite"/>
    </source>
</evidence>